<name>A0ABU2F8E7_9EURY</name>
<comment type="caution">
    <text evidence="1">The sequence shown here is derived from an EMBL/GenBank/DDBJ whole genome shotgun (WGS) entry which is preliminary data.</text>
</comment>
<evidence type="ECO:0000313" key="1">
    <source>
        <dbReference type="EMBL" id="MDS0258542.1"/>
    </source>
</evidence>
<dbReference type="EMBL" id="JAMQON010000001">
    <property type="protein sequence ID" value="MDS0258542.1"/>
    <property type="molecule type" value="Genomic_DNA"/>
</dbReference>
<keyword evidence="2" id="KW-1185">Reference proteome</keyword>
<organism evidence="1 2">
    <name type="scientific">Haloarcula saliterrae</name>
    <dbReference type="NCBI Taxonomy" id="2950534"/>
    <lineage>
        <taxon>Archaea</taxon>
        <taxon>Methanobacteriati</taxon>
        <taxon>Methanobacteriota</taxon>
        <taxon>Stenosarchaea group</taxon>
        <taxon>Halobacteria</taxon>
        <taxon>Halobacteriales</taxon>
        <taxon>Haloarculaceae</taxon>
        <taxon>Haloarcula</taxon>
    </lineage>
</organism>
<evidence type="ECO:0008006" key="3">
    <source>
        <dbReference type="Google" id="ProtNLM"/>
    </source>
</evidence>
<dbReference type="Proteomes" id="UP001259659">
    <property type="component" value="Unassembled WGS sequence"/>
</dbReference>
<proteinExistence type="predicted"/>
<protein>
    <recommendedName>
        <fullName evidence="3">Metallothionein</fullName>
    </recommendedName>
</protein>
<reference evidence="1 2" key="1">
    <citation type="submission" date="2022-06" db="EMBL/GenBank/DDBJ databases">
        <title>Haloarcula sp. a new haloarchaeum isolate from saline soil.</title>
        <authorList>
            <person name="Strakova D."/>
            <person name="Galisteo C."/>
            <person name="Sanchez-Porro C."/>
            <person name="Ventosa A."/>
        </authorList>
    </citation>
    <scope>NUCLEOTIDE SEQUENCE [LARGE SCALE GENOMIC DNA]</scope>
    <source>
        <strain evidence="1 2">S1CR25-12</strain>
    </source>
</reference>
<gene>
    <name evidence="1" type="ORF">NDI56_03840</name>
</gene>
<accession>A0ABU2F8E7</accession>
<evidence type="ECO:0000313" key="2">
    <source>
        <dbReference type="Proteomes" id="UP001259659"/>
    </source>
</evidence>
<sequence>MQDCSNCSEELGYDAGFDDPPKGEGHIAAVFNPEDGPSYVCSETRYYCSAECLLDDADNHPFGGGL</sequence>
<dbReference type="RefSeq" id="WP_310918106.1">
    <property type="nucleotide sequence ID" value="NZ_JAMQON010000001.1"/>
</dbReference>